<keyword evidence="1" id="KW-0812">Transmembrane</keyword>
<accession>A0A8S5SNA6</accession>
<sequence>MKNKMTITSIIILILLIILAILIYINRNQKYTWISLIIWLVILISFIYETLI</sequence>
<keyword evidence="1" id="KW-0472">Membrane</keyword>
<dbReference type="EMBL" id="BK032636">
    <property type="protein sequence ID" value="DAF52438.1"/>
    <property type="molecule type" value="Genomic_DNA"/>
</dbReference>
<feature type="transmembrane region" description="Helical" evidence="1">
    <location>
        <begin position="7"/>
        <end position="25"/>
    </location>
</feature>
<organism evidence="2">
    <name type="scientific">Siphoviridae sp. cteZR38</name>
    <dbReference type="NCBI Taxonomy" id="2827906"/>
    <lineage>
        <taxon>Viruses</taxon>
        <taxon>Duplodnaviria</taxon>
        <taxon>Heunggongvirae</taxon>
        <taxon>Uroviricota</taxon>
        <taxon>Caudoviricetes</taxon>
    </lineage>
</organism>
<feature type="transmembrane region" description="Helical" evidence="1">
    <location>
        <begin position="31"/>
        <end position="51"/>
    </location>
</feature>
<name>A0A8S5SNA6_9CAUD</name>
<evidence type="ECO:0000313" key="2">
    <source>
        <dbReference type="EMBL" id="DAF52438.1"/>
    </source>
</evidence>
<protein>
    <submittedName>
        <fullName evidence="2">Uncharacterized protein</fullName>
    </submittedName>
</protein>
<keyword evidence="1" id="KW-1133">Transmembrane helix</keyword>
<evidence type="ECO:0000256" key="1">
    <source>
        <dbReference type="SAM" id="Phobius"/>
    </source>
</evidence>
<reference evidence="2" key="1">
    <citation type="journal article" date="2021" name="Proc. Natl. Acad. Sci. U.S.A.">
        <title>A Catalog of Tens of Thousands of Viruses from Human Metagenomes Reveals Hidden Associations with Chronic Diseases.</title>
        <authorList>
            <person name="Tisza M.J."/>
            <person name="Buck C.B."/>
        </authorList>
    </citation>
    <scope>NUCLEOTIDE SEQUENCE</scope>
    <source>
        <strain evidence="2">CteZR38</strain>
    </source>
</reference>
<proteinExistence type="predicted"/>